<dbReference type="PANTHER" id="PTHR35145">
    <property type="entry name" value="CYTOPLASMIC PROTEIN-RELATED"/>
    <property type="match status" value="1"/>
</dbReference>
<dbReference type="GO" id="GO:0003677">
    <property type="term" value="F:DNA binding"/>
    <property type="evidence" value="ECO:0007669"/>
    <property type="project" value="UniProtKB-KW"/>
</dbReference>
<dbReference type="SUPFAM" id="SSF142906">
    <property type="entry name" value="YjbR-like"/>
    <property type="match status" value="1"/>
</dbReference>
<keyword evidence="1" id="KW-0238">DNA-binding</keyword>
<proteinExistence type="predicted"/>
<evidence type="ECO:0000313" key="2">
    <source>
        <dbReference type="Proteomes" id="UP001199816"/>
    </source>
</evidence>
<gene>
    <name evidence="1" type="ORF">LQ567_15960</name>
</gene>
<organism evidence="1 2">
    <name type="scientific">Niabella pedocola</name>
    <dbReference type="NCBI Taxonomy" id="1752077"/>
    <lineage>
        <taxon>Bacteria</taxon>
        <taxon>Pseudomonadati</taxon>
        <taxon>Bacteroidota</taxon>
        <taxon>Chitinophagia</taxon>
        <taxon>Chitinophagales</taxon>
        <taxon>Chitinophagaceae</taxon>
        <taxon>Niabella</taxon>
    </lineage>
</organism>
<accession>A0ABS8PT66</accession>
<dbReference type="InterPro" id="IPR058532">
    <property type="entry name" value="YjbR/MT2646/Rv2570-like"/>
</dbReference>
<dbReference type="Pfam" id="PF04237">
    <property type="entry name" value="YjbR"/>
    <property type="match status" value="1"/>
</dbReference>
<evidence type="ECO:0000313" key="1">
    <source>
        <dbReference type="EMBL" id="MCD2424276.1"/>
    </source>
</evidence>
<comment type="caution">
    <text evidence="1">The sequence shown here is derived from an EMBL/GenBank/DDBJ whole genome shotgun (WGS) entry which is preliminary data.</text>
</comment>
<protein>
    <submittedName>
        <fullName evidence="1">MmcQ/YjbR family DNA-binding protein</fullName>
    </submittedName>
</protein>
<reference evidence="1 2" key="1">
    <citation type="submission" date="2021-11" db="EMBL/GenBank/DDBJ databases">
        <title>Genomic of Niabella pedocola.</title>
        <authorList>
            <person name="Wu T."/>
        </authorList>
    </citation>
    <scope>NUCLEOTIDE SEQUENCE [LARGE SCALE GENOMIC DNA]</scope>
    <source>
        <strain evidence="1 2">JCM 31011</strain>
    </source>
</reference>
<dbReference type="Proteomes" id="UP001199816">
    <property type="component" value="Unassembled WGS sequence"/>
</dbReference>
<dbReference type="InterPro" id="IPR038056">
    <property type="entry name" value="YjbR-like_sf"/>
</dbReference>
<dbReference type="EMBL" id="JAJNEC010000005">
    <property type="protein sequence ID" value="MCD2424276.1"/>
    <property type="molecule type" value="Genomic_DNA"/>
</dbReference>
<name>A0ABS8PT66_9BACT</name>
<keyword evidence="2" id="KW-1185">Reference proteome</keyword>
<dbReference type="InterPro" id="IPR007351">
    <property type="entry name" value="YjbR"/>
</dbReference>
<sequence>MNIEELREYCLQQPFVEEGFPFGPETLVFKVNGKIFLLTGLDHDPLQFNVKCDPEKAEELREQYTSVLPGYHMNKKHWNTIVVDGSVSNRLLKEWITDSYNLVAKIRK</sequence>
<dbReference type="PANTHER" id="PTHR35145:SF1">
    <property type="entry name" value="CYTOPLASMIC PROTEIN"/>
    <property type="match status" value="1"/>
</dbReference>
<dbReference type="RefSeq" id="WP_231005791.1">
    <property type="nucleotide sequence ID" value="NZ_JAJNEC010000005.1"/>
</dbReference>
<dbReference type="Gene3D" id="3.90.1150.30">
    <property type="match status" value="1"/>
</dbReference>